<evidence type="ECO:0000256" key="1">
    <source>
        <dbReference type="ARBA" id="ARBA00004371"/>
    </source>
</evidence>
<keyword evidence="10" id="KW-0458">Lysosome</keyword>
<keyword evidence="6" id="KW-0202">Cytokine</keyword>
<evidence type="ECO:0000256" key="8">
    <source>
        <dbReference type="ARBA" id="ARBA00022620"/>
    </source>
</evidence>
<dbReference type="GO" id="GO:0005125">
    <property type="term" value="F:cytokine activity"/>
    <property type="evidence" value="ECO:0007669"/>
    <property type="project" value="UniProtKB-UniRule"/>
</dbReference>
<dbReference type="CTD" id="3553"/>
<evidence type="ECO:0000256" key="10">
    <source>
        <dbReference type="ARBA" id="ARBA00023228"/>
    </source>
</evidence>
<dbReference type="Pfam" id="PF00340">
    <property type="entry name" value="IL1"/>
    <property type="match status" value="1"/>
</dbReference>
<evidence type="ECO:0000313" key="13">
    <source>
        <dbReference type="Proteomes" id="UP000694890"/>
    </source>
</evidence>
<dbReference type="GO" id="GO:0005149">
    <property type="term" value="F:interleukin-1 receptor binding"/>
    <property type="evidence" value="ECO:0007669"/>
    <property type="project" value="UniProtKB-UniRule"/>
</dbReference>
<evidence type="ECO:0000256" key="2">
    <source>
        <dbReference type="ARBA" id="ARBA00004514"/>
    </source>
</evidence>
<dbReference type="GO" id="GO:0005615">
    <property type="term" value="C:extracellular space"/>
    <property type="evidence" value="ECO:0007669"/>
    <property type="project" value="UniProtKB-KW"/>
</dbReference>
<dbReference type="SUPFAM" id="SSF50353">
    <property type="entry name" value="Cytokine"/>
    <property type="match status" value="1"/>
</dbReference>
<accession>A0AAJ7Q8C4</accession>
<evidence type="ECO:0000256" key="6">
    <source>
        <dbReference type="ARBA" id="ARBA00022514"/>
    </source>
</evidence>
<dbReference type="KEGG" id="lcf:108895307"/>
<proteinExistence type="inferred from homology"/>
<organism evidence="13 14">
    <name type="scientific">Lates calcarifer</name>
    <name type="common">Barramundi</name>
    <name type="synonym">Holocentrus calcarifer</name>
    <dbReference type="NCBI Taxonomy" id="8187"/>
    <lineage>
        <taxon>Eukaryota</taxon>
        <taxon>Metazoa</taxon>
        <taxon>Chordata</taxon>
        <taxon>Craniata</taxon>
        <taxon>Vertebrata</taxon>
        <taxon>Euteleostomi</taxon>
        <taxon>Actinopterygii</taxon>
        <taxon>Neopterygii</taxon>
        <taxon>Teleostei</taxon>
        <taxon>Neoteleostei</taxon>
        <taxon>Acanthomorphata</taxon>
        <taxon>Carangaria</taxon>
        <taxon>Carangaria incertae sedis</taxon>
        <taxon>Centropomidae</taxon>
        <taxon>Lates</taxon>
    </lineage>
</organism>
<comment type="subcellular location">
    <subcellularLocation>
        <location evidence="2">Cytoplasm</location>
        <location evidence="2">Cytosol</location>
    </subcellularLocation>
    <subcellularLocation>
        <location evidence="1">Lysosome</location>
    </subcellularLocation>
    <subcellularLocation>
        <location evidence="3">Secreted</location>
        <location evidence="3">Extracellular exosome</location>
    </subcellularLocation>
</comment>
<dbReference type="GO" id="GO:0005764">
    <property type="term" value="C:lysosome"/>
    <property type="evidence" value="ECO:0007669"/>
    <property type="project" value="UniProtKB-SubCell"/>
</dbReference>
<dbReference type="GO" id="GO:0042119">
    <property type="term" value="P:neutrophil activation"/>
    <property type="evidence" value="ECO:0007669"/>
    <property type="project" value="TreeGrafter"/>
</dbReference>
<sequence>MAMYEFDLSQALDSSFGSDDRVFKPYSFDKKSVQDETIKLEEGLELVVSHNPRTMQGVATLLLAVNRMKNSQTLNGQELSNSEICRAIMDSVVDETIVKGVKISATGERRFVFERINSLECTLTDNSQKDIICTSEDLKLQAVTLKGGNCSHKVNFKLVQYISPNDGQTVVLSIRNHNFYISCSMTGDKAELNLEKCSEEDLRSDPDMKRFLFFNREGPEICLHTFESVKYRGWFISTAYEKENEPLEMCRVDSAYRLTKFKIN</sequence>
<comment type="similarity">
    <text evidence="4 12">Belongs to the IL-1 family.</text>
</comment>
<keyword evidence="9" id="KW-0395">Inflammatory response</keyword>
<dbReference type="GO" id="GO:0071222">
    <property type="term" value="P:cellular response to lipopolysaccharide"/>
    <property type="evidence" value="ECO:0007669"/>
    <property type="project" value="TreeGrafter"/>
</dbReference>
<dbReference type="GO" id="GO:0048246">
    <property type="term" value="P:macrophage chemotaxis"/>
    <property type="evidence" value="ECO:0007669"/>
    <property type="project" value="TreeGrafter"/>
</dbReference>
<dbReference type="AlphaFoldDB" id="A0AAJ7Q8C4"/>
<evidence type="ECO:0000313" key="14">
    <source>
        <dbReference type="RefSeq" id="XP_018549551.1"/>
    </source>
</evidence>
<keyword evidence="8" id="KW-0666">Pyrogen</keyword>
<dbReference type="SMART" id="SM00125">
    <property type="entry name" value="IL1"/>
    <property type="match status" value="1"/>
</dbReference>
<dbReference type="GeneID" id="108895307"/>
<dbReference type="GO" id="GO:0005829">
    <property type="term" value="C:cytosol"/>
    <property type="evidence" value="ECO:0007669"/>
    <property type="project" value="UniProtKB-SubCell"/>
</dbReference>
<dbReference type="RefSeq" id="XP_018549551.1">
    <property type="nucleotide sequence ID" value="XM_018694035.2"/>
</dbReference>
<gene>
    <name evidence="14" type="primary">il1b</name>
</gene>
<evidence type="ECO:0000256" key="3">
    <source>
        <dbReference type="ARBA" id="ARBA00004550"/>
    </source>
</evidence>
<dbReference type="GO" id="GO:0006955">
    <property type="term" value="P:immune response"/>
    <property type="evidence" value="ECO:0007669"/>
    <property type="project" value="InterPro"/>
</dbReference>
<evidence type="ECO:0000256" key="12">
    <source>
        <dbReference type="RuleBase" id="RU003753"/>
    </source>
</evidence>
<evidence type="ECO:0000256" key="11">
    <source>
        <dbReference type="ARBA" id="ARBA00023246"/>
    </source>
</evidence>
<protein>
    <recommendedName>
        <fullName evidence="12">Interleukin-1</fullName>
    </recommendedName>
</protein>
<dbReference type="GO" id="GO:0019221">
    <property type="term" value="P:cytokine-mediated signaling pathway"/>
    <property type="evidence" value="ECO:0007669"/>
    <property type="project" value="TreeGrafter"/>
</dbReference>
<dbReference type="GO" id="GO:0010628">
    <property type="term" value="P:positive regulation of gene expression"/>
    <property type="evidence" value="ECO:0007669"/>
    <property type="project" value="TreeGrafter"/>
</dbReference>
<dbReference type="PANTHER" id="PTHR10078">
    <property type="entry name" value="INTERLEUKIN-1 FAMILY MEMBER"/>
    <property type="match status" value="1"/>
</dbReference>
<evidence type="ECO:0000256" key="4">
    <source>
        <dbReference type="ARBA" id="ARBA00010448"/>
    </source>
</evidence>
<reference evidence="14" key="1">
    <citation type="submission" date="2025-08" db="UniProtKB">
        <authorList>
            <consortium name="RefSeq"/>
        </authorList>
    </citation>
    <scope>IDENTIFICATION</scope>
    <source>
        <tissue evidence="14">Brain</tissue>
    </source>
</reference>
<dbReference type="PRINTS" id="PR01357">
    <property type="entry name" value="INTRLEUKN1AB"/>
</dbReference>
<dbReference type="GO" id="GO:0001660">
    <property type="term" value="P:fever generation"/>
    <property type="evidence" value="ECO:0007669"/>
    <property type="project" value="UniProtKB-KW"/>
</dbReference>
<dbReference type="InterPro" id="IPR008996">
    <property type="entry name" value="IL1/FGF"/>
</dbReference>
<keyword evidence="5" id="KW-0963">Cytoplasm</keyword>
<dbReference type="GO" id="GO:0051781">
    <property type="term" value="P:positive regulation of cell division"/>
    <property type="evidence" value="ECO:0007669"/>
    <property type="project" value="UniProtKB-KW"/>
</dbReference>
<evidence type="ECO:0000256" key="9">
    <source>
        <dbReference type="ARBA" id="ARBA00023198"/>
    </source>
</evidence>
<dbReference type="Proteomes" id="UP000694890">
    <property type="component" value="Linkage group LG9"/>
</dbReference>
<evidence type="ECO:0000256" key="7">
    <source>
        <dbReference type="ARBA" id="ARBA00022525"/>
    </source>
</evidence>
<keyword evidence="7 12" id="KW-0964">Secreted</keyword>
<dbReference type="PANTHER" id="PTHR10078:SF30">
    <property type="entry name" value="INTERLEUKIN-1 BETA"/>
    <property type="match status" value="1"/>
</dbReference>
<dbReference type="InterPro" id="IPR000975">
    <property type="entry name" value="IL-1_fam"/>
</dbReference>
<name>A0AAJ7Q8C4_LATCA</name>
<evidence type="ECO:0000256" key="5">
    <source>
        <dbReference type="ARBA" id="ARBA00022490"/>
    </source>
</evidence>
<dbReference type="PRINTS" id="PR00264">
    <property type="entry name" value="INTERLEUKIN1"/>
</dbReference>
<keyword evidence="11" id="KW-0497">Mitogen</keyword>
<dbReference type="Gene3D" id="2.80.10.50">
    <property type="match status" value="1"/>
</dbReference>
<dbReference type="GO" id="GO:1901222">
    <property type="term" value="P:regulation of non-canonical NF-kappaB signal transduction"/>
    <property type="evidence" value="ECO:0007669"/>
    <property type="project" value="TreeGrafter"/>
</dbReference>